<reference evidence="2 3" key="1">
    <citation type="submission" date="2020-05" db="EMBL/GenBank/DDBJ databases">
        <title>Identification and distribution of gene clusters putatively required for synthesis of sphingolipid metabolism inhibitors in phylogenetically diverse species of the filamentous fungus Fusarium.</title>
        <authorList>
            <person name="Kim H.-S."/>
            <person name="Busman M."/>
            <person name="Brown D.W."/>
            <person name="Divon H."/>
            <person name="Uhlig S."/>
            <person name="Proctor R.H."/>
        </authorList>
    </citation>
    <scope>NUCLEOTIDE SEQUENCE [LARGE SCALE GENOMIC DNA]</scope>
    <source>
        <strain evidence="2 3">NRRL 36939</strain>
    </source>
</reference>
<evidence type="ECO:0000313" key="2">
    <source>
        <dbReference type="EMBL" id="KAF5581118.1"/>
    </source>
</evidence>
<evidence type="ECO:0000256" key="1">
    <source>
        <dbReference type="SAM" id="SignalP"/>
    </source>
</evidence>
<gene>
    <name evidence="2" type="ORF">FPCIR_10371</name>
</gene>
<evidence type="ECO:0008006" key="4">
    <source>
        <dbReference type="Google" id="ProtNLM"/>
    </source>
</evidence>
<dbReference type="OrthoDB" id="4093325at2759"/>
<evidence type="ECO:0000313" key="3">
    <source>
        <dbReference type="Proteomes" id="UP000546213"/>
    </source>
</evidence>
<dbReference type="EMBL" id="JAAOAS010000299">
    <property type="protein sequence ID" value="KAF5581118.1"/>
    <property type="molecule type" value="Genomic_DNA"/>
</dbReference>
<proteinExistence type="predicted"/>
<dbReference type="Proteomes" id="UP000546213">
    <property type="component" value="Unassembled WGS sequence"/>
</dbReference>
<keyword evidence="3" id="KW-1185">Reference proteome</keyword>
<sequence length="206" mass="21670">MQFKTLFAASLLGLAASAPTEGCSSTKTGPAKSGNSPVPKTFGLVALRSASPIHFSHFSASESGFLLGLPADKQNATCSGKSDGSAVFRLSEGELYLYNTGKKQQRAYTDRSGMGQGVLQYATVSKNPLPEAFETKGWKIDKSGNLNFDNASGFIACRNGPDGSWSVWVSAGATQPGNTDAECLGFSARVAEIEHPTSCSYSEYSN</sequence>
<feature type="chain" id="PRO_5034817368" description="Cell wall protein PhiA" evidence="1">
    <location>
        <begin position="23"/>
        <end position="206"/>
    </location>
</feature>
<organism evidence="2 3">
    <name type="scientific">Fusarium pseudocircinatum</name>
    <dbReference type="NCBI Taxonomy" id="56676"/>
    <lineage>
        <taxon>Eukaryota</taxon>
        <taxon>Fungi</taxon>
        <taxon>Dikarya</taxon>
        <taxon>Ascomycota</taxon>
        <taxon>Pezizomycotina</taxon>
        <taxon>Sordariomycetes</taxon>
        <taxon>Hypocreomycetidae</taxon>
        <taxon>Hypocreales</taxon>
        <taxon>Nectriaceae</taxon>
        <taxon>Fusarium</taxon>
        <taxon>Fusarium fujikuroi species complex</taxon>
    </lineage>
</organism>
<comment type="caution">
    <text evidence="2">The sequence shown here is derived from an EMBL/GenBank/DDBJ whole genome shotgun (WGS) entry which is preliminary data.</text>
</comment>
<accession>A0A8H5KYK5</accession>
<feature type="signal peptide" evidence="1">
    <location>
        <begin position="1"/>
        <end position="22"/>
    </location>
</feature>
<keyword evidence="1" id="KW-0732">Signal</keyword>
<name>A0A8H5KYK5_9HYPO</name>
<dbReference type="AlphaFoldDB" id="A0A8H5KYK5"/>
<protein>
    <recommendedName>
        <fullName evidence="4">Cell wall protein PhiA</fullName>
    </recommendedName>
</protein>